<feature type="transmembrane region" description="Helical" evidence="8">
    <location>
        <begin position="596"/>
        <end position="621"/>
    </location>
</feature>
<evidence type="ECO:0000256" key="8">
    <source>
        <dbReference type="SAM" id="Phobius"/>
    </source>
</evidence>
<dbReference type="Proteomes" id="UP000816034">
    <property type="component" value="Unassembled WGS sequence"/>
</dbReference>
<dbReference type="Gene3D" id="1.20.1420.30">
    <property type="entry name" value="NCX, central ion-binding region"/>
    <property type="match status" value="2"/>
</dbReference>
<gene>
    <name evidence="11" type="ORF">C9374_000898</name>
</gene>
<evidence type="ECO:0000313" key="12">
    <source>
        <dbReference type="Proteomes" id="UP000816034"/>
    </source>
</evidence>
<dbReference type="GO" id="GO:0006874">
    <property type="term" value="P:intracellular calcium ion homeostasis"/>
    <property type="evidence" value="ECO:0007669"/>
    <property type="project" value="TreeGrafter"/>
</dbReference>
<proteinExistence type="predicted"/>
<feature type="region of interest" description="Disordered" evidence="7">
    <location>
        <begin position="119"/>
        <end position="198"/>
    </location>
</feature>
<comment type="caution">
    <text evidence="11">The sequence shown here is derived from an EMBL/GenBank/DDBJ whole genome shotgun (WGS) entry which is preliminary data.</text>
</comment>
<dbReference type="EMBL" id="PYSW02000011">
    <property type="protein sequence ID" value="KAG2388048.1"/>
    <property type="molecule type" value="Genomic_DNA"/>
</dbReference>
<dbReference type="GO" id="GO:0015369">
    <property type="term" value="F:calcium:proton antiporter activity"/>
    <property type="evidence" value="ECO:0007669"/>
    <property type="project" value="TreeGrafter"/>
</dbReference>
<feature type="transmembrane region" description="Helical" evidence="8">
    <location>
        <begin position="948"/>
        <end position="970"/>
    </location>
</feature>
<dbReference type="Pfam" id="PF03733">
    <property type="entry name" value="YccF"/>
    <property type="match status" value="1"/>
</dbReference>
<feature type="compositionally biased region" description="Polar residues" evidence="7">
    <location>
        <begin position="1"/>
        <end position="18"/>
    </location>
</feature>
<evidence type="ECO:0000256" key="2">
    <source>
        <dbReference type="ARBA" id="ARBA00022448"/>
    </source>
</evidence>
<evidence type="ECO:0000259" key="9">
    <source>
        <dbReference type="Pfam" id="PF01699"/>
    </source>
</evidence>
<dbReference type="InterPro" id="IPR004837">
    <property type="entry name" value="NaCa_Exmemb"/>
</dbReference>
<feature type="domain" description="Sodium/calcium exchanger membrane region" evidence="9">
    <location>
        <begin position="878"/>
        <end position="1026"/>
    </location>
</feature>
<dbReference type="InterPro" id="IPR044880">
    <property type="entry name" value="NCX_ion-bd_dom_sf"/>
</dbReference>
<feature type="compositionally biased region" description="Polar residues" evidence="7">
    <location>
        <begin position="141"/>
        <end position="188"/>
    </location>
</feature>
<feature type="compositionally biased region" description="Acidic residues" evidence="7">
    <location>
        <begin position="84"/>
        <end position="100"/>
    </location>
</feature>
<evidence type="ECO:0000256" key="7">
    <source>
        <dbReference type="SAM" id="MobiDB-lite"/>
    </source>
</evidence>
<dbReference type="GO" id="GO:0005774">
    <property type="term" value="C:vacuolar membrane"/>
    <property type="evidence" value="ECO:0007669"/>
    <property type="project" value="UniProtKB-ARBA"/>
</dbReference>
<feature type="domain" description="Sodium/calcium exchanger membrane region" evidence="9">
    <location>
        <begin position="499"/>
        <end position="612"/>
    </location>
</feature>
<keyword evidence="2" id="KW-0813">Transport</keyword>
<feature type="transmembrane region" description="Helical" evidence="8">
    <location>
        <begin position="982"/>
        <end position="1001"/>
    </location>
</feature>
<feature type="transmembrane region" description="Helical" evidence="8">
    <location>
        <begin position="530"/>
        <end position="554"/>
    </location>
</feature>
<feature type="region of interest" description="Disordered" evidence="7">
    <location>
        <begin position="816"/>
        <end position="867"/>
    </location>
</feature>
<name>A0AA88GYM2_NAELO</name>
<dbReference type="InterPro" id="IPR004713">
    <property type="entry name" value="CaH_exchang"/>
</dbReference>
<keyword evidence="4 8" id="KW-1133">Transmembrane helix</keyword>
<evidence type="ECO:0000256" key="5">
    <source>
        <dbReference type="ARBA" id="ARBA00023065"/>
    </source>
</evidence>
<reference evidence="11 12" key="1">
    <citation type="journal article" date="2018" name="BMC Genomics">
        <title>The genome of Naegleria lovaniensis, the basis for a comparative approach to unravel pathogenicity factors of the human pathogenic amoeba N. fowleri.</title>
        <authorList>
            <person name="Liechti N."/>
            <person name="Schurch N."/>
            <person name="Bruggmann R."/>
            <person name="Wittwer M."/>
        </authorList>
    </citation>
    <scope>NUCLEOTIDE SEQUENCE [LARGE SCALE GENOMIC DNA]</scope>
    <source>
        <strain evidence="11 12">ATCC 30569</strain>
    </source>
</reference>
<keyword evidence="5" id="KW-0406">Ion transport</keyword>
<keyword evidence="12" id="KW-1185">Reference proteome</keyword>
<evidence type="ECO:0000313" key="11">
    <source>
        <dbReference type="EMBL" id="KAG2388048.1"/>
    </source>
</evidence>
<feature type="transmembrane region" description="Helical" evidence="8">
    <location>
        <begin position="466"/>
        <end position="486"/>
    </location>
</feature>
<dbReference type="GO" id="GO:0012505">
    <property type="term" value="C:endomembrane system"/>
    <property type="evidence" value="ECO:0007669"/>
    <property type="project" value="UniProtKB-SubCell"/>
</dbReference>
<comment type="subcellular location">
    <subcellularLocation>
        <location evidence="1">Endomembrane system</location>
        <topology evidence="1">Multi-pass membrane protein</topology>
    </subcellularLocation>
</comment>
<keyword evidence="3 8" id="KW-0812">Transmembrane</keyword>
<evidence type="ECO:0000256" key="4">
    <source>
        <dbReference type="ARBA" id="ARBA00022989"/>
    </source>
</evidence>
<feature type="domain" description="Inner membrane component" evidence="10">
    <location>
        <begin position="286"/>
        <end position="333"/>
    </location>
</feature>
<feature type="transmembrane region" description="Helical" evidence="8">
    <location>
        <begin position="913"/>
        <end position="936"/>
    </location>
</feature>
<feature type="transmembrane region" description="Helical" evidence="8">
    <location>
        <begin position="372"/>
        <end position="395"/>
    </location>
</feature>
<feature type="transmembrane region" description="Helical" evidence="8">
    <location>
        <begin position="785"/>
        <end position="805"/>
    </location>
</feature>
<evidence type="ECO:0000256" key="3">
    <source>
        <dbReference type="ARBA" id="ARBA00022692"/>
    </source>
</evidence>
<feature type="transmembrane region" description="Helical" evidence="8">
    <location>
        <begin position="873"/>
        <end position="893"/>
    </location>
</feature>
<evidence type="ECO:0000259" key="10">
    <source>
        <dbReference type="Pfam" id="PF03733"/>
    </source>
</evidence>
<feature type="compositionally biased region" description="Basic and acidic residues" evidence="7">
    <location>
        <begin position="832"/>
        <end position="845"/>
    </location>
</feature>
<dbReference type="RefSeq" id="XP_044552040.1">
    <property type="nucleotide sequence ID" value="XM_044699115.1"/>
</dbReference>
<feature type="region of interest" description="Disordered" evidence="7">
    <location>
        <begin position="1"/>
        <end position="53"/>
    </location>
</feature>
<organism evidence="11 12">
    <name type="scientific">Naegleria lovaniensis</name>
    <name type="common">Amoeba</name>
    <dbReference type="NCBI Taxonomy" id="51637"/>
    <lineage>
        <taxon>Eukaryota</taxon>
        <taxon>Discoba</taxon>
        <taxon>Heterolobosea</taxon>
        <taxon>Tetramitia</taxon>
        <taxon>Eutetramitia</taxon>
        <taxon>Vahlkampfiidae</taxon>
        <taxon>Naegleria</taxon>
    </lineage>
</organism>
<feature type="transmembrane region" description="Helical" evidence="8">
    <location>
        <begin position="560"/>
        <end position="584"/>
    </location>
</feature>
<dbReference type="PANTHER" id="PTHR31503">
    <property type="entry name" value="VACUOLAR CALCIUM ION TRANSPORTER"/>
    <property type="match status" value="1"/>
</dbReference>
<feature type="compositionally biased region" description="Basic and acidic residues" evidence="7">
    <location>
        <begin position="852"/>
        <end position="867"/>
    </location>
</feature>
<dbReference type="Pfam" id="PF01699">
    <property type="entry name" value="Na_Ca_ex"/>
    <property type="match status" value="2"/>
</dbReference>
<keyword evidence="6 8" id="KW-0472">Membrane</keyword>
<feature type="transmembrane region" description="Helical" evidence="8">
    <location>
        <begin position="498"/>
        <end position="518"/>
    </location>
</feature>
<feature type="region of interest" description="Disordered" evidence="7">
    <location>
        <begin position="83"/>
        <end position="106"/>
    </location>
</feature>
<protein>
    <submittedName>
        <fullName evidence="11">Uncharacterized protein</fullName>
    </submittedName>
</protein>
<evidence type="ECO:0000256" key="1">
    <source>
        <dbReference type="ARBA" id="ARBA00004127"/>
    </source>
</evidence>
<feature type="transmembrane region" description="Helical" evidence="8">
    <location>
        <begin position="1008"/>
        <end position="1029"/>
    </location>
</feature>
<accession>A0AA88GYM2</accession>
<sequence length="1030" mass="116196">MSSQNNPMSQDPSLSSEQPSKKKKNARITFRDNEIITTEDTSRIQREGTQPILIHSKEGLSSFIPRTPPKNLMANNSLRTKYFEDEEEGSDVEEDESEEVNDARASSTITIRTTSVGLMDLDEENTDATPSPKRAAKLKSSKTFVPKSSSQENSSPIPRSVTRSNFTRKPMRPSSSFYGEILTTPNNSSKKHKTMEMKRRNSIRRMKSVFDFGREESHHNFPFYDHERGAFIGTDEDEIEIAQASSVDDDTEISESDKRKFAYRTKMALKKLYEQFKSIILFISRFVYIITVGFVLFVLFNIFSVLSWISIFGVDHGKALFRLSFFVLNPFKKKLVFPDISKEKTTEESSLLIDSTSNHARVEPKSAKAVHVIWFILFGLPLTFIQGSIAVLFWFSVVAAPISKLIFDINKHMFFLRFRHGNVAQLEKIDNSINGESTMESDDSSQDDSSIRMTSPLSFSTFKWKLFSINVPLLNLLVTIPVTLGLHYGLEEELTSKYSMVIFVLSIVSAMPLAIIIGHCVESIVAQTSFIFGSMINATFGTIIELILYFLALYKELQGVVMQSITGAILAAILLTPGVSMIFGGIRYREQYFNRYAAGVSSILLFIAVVGAFLPCVYFLLFGAQELKCGQCLSGLPYNRTIEEPDLTMNSVNSIYQKTHDSAWNWIEKAQQTVKKLYGKKYKKHVNTLHGKKLSEVTKKQSINTIYGRDIEIVPYHIDSEDITKGTNQLSFHTFIEIPNIVQESNFTPISNNSNSTYSIRCVGCDLSLEDFIHDPLYQNKVRPLAFTTAIILPFAYIFGLIYSLRTHRFLMQKPPKKAYSGEPSTANEASTSEKNHDTEKHKDDNSEEEEVPVKTKESNEGDSHQETEEGIWPIWIAILVLIVCTAAYSFVAEVMTASLEPAFDSIGVNSQFAGLTFVAILPSLGEFLNAIQFALNDNVTLALEIGNVAAIQISLLQIPILVLGSFFFFGGNQKMVFSLEFPQFNLFAIFFAVFVLNIISRDGRSNYFHGLSLVFVYVFIVVGFFFIYF</sequence>
<feature type="transmembrane region" description="Helical" evidence="8">
    <location>
        <begin position="286"/>
        <end position="311"/>
    </location>
</feature>
<dbReference type="PANTHER" id="PTHR31503:SF10">
    <property type="entry name" value="VNX1 PROTEIN"/>
    <property type="match status" value="1"/>
</dbReference>
<evidence type="ECO:0000256" key="6">
    <source>
        <dbReference type="ARBA" id="ARBA00023136"/>
    </source>
</evidence>
<feature type="compositionally biased region" description="Basic and acidic residues" evidence="7">
    <location>
        <begin position="29"/>
        <end position="46"/>
    </location>
</feature>
<dbReference type="GeneID" id="68093354"/>
<dbReference type="AlphaFoldDB" id="A0AA88GYM2"/>
<dbReference type="InterPro" id="IPR005185">
    <property type="entry name" value="YccF"/>
</dbReference>